<keyword evidence="4" id="KW-0456">Lyase</keyword>
<dbReference type="GO" id="GO:0010333">
    <property type="term" value="F:terpene synthase activity"/>
    <property type="evidence" value="ECO:0007669"/>
    <property type="project" value="InterPro"/>
</dbReference>
<keyword evidence="2" id="KW-0479">Metal-binding</keyword>
<dbReference type="SFLD" id="SFLDG01019">
    <property type="entry name" value="Terpene_Cyclase_Like_1_C_Termi"/>
    <property type="match status" value="1"/>
</dbReference>
<proteinExistence type="predicted"/>
<protein>
    <submittedName>
        <fullName evidence="8">Uncharacterized protein</fullName>
    </submittedName>
</protein>
<dbReference type="FunFam" id="1.10.600.10:FF:000007">
    <property type="entry name" value="Isoprene synthase, chloroplastic"/>
    <property type="match status" value="1"/>
</dbReference>
<dbReference type="AlphaFoldDB" id="A0AA38YTI0"/>
<dbReference type="EMBL" id="JARBHA010000018">
    <property type="protein sequence ID" value="KAJ9676242.1"/>
    <property type="molecule type" value="Genomic_DNA"/>
</dbReference>
<feature type="region of interest" description="Disordered" evidence="5">
    <location>
        <begin position="1"/>
        <end position="23"/>
    </location>
</feature>
<dbReference type="InterPro" id="IPR044814">
    <property type="entry name" value="Terpene_cyclase_plant_C1"/>
</dbReference>
<dbReference type="InterPro" id="IPR008949">
    <property type="entry name" value="Isoprenoid_synthase_dom_sf"/>
</dbReference>
<evidence type="ECO:0000259" key="7">
    <source>
        <dbReference type="Pfam" id="PF03936"/>
    </source>
</evidence>
<dbReference type="Proteomes" id="UP001168098">
    <property type="component" value="Unassembled WGS sequence"/>
</dbReference>
<feature type="domain" description="Terpene synthase metal-binding" evidence="7">
    <location>
        <begin position="265"/>
        <end position="503"/>
    </location>
</feature>
<dbReference type="InterPro" id="IPR050148">
    <property type="entry name" value="Terpene_synthase-like"/>
</dbReference>
<keyword evidence="3" id="KW-0460">Magnesium</keyword>
<organism evidence="8 9">
    <name type="scientific">Vitis rotundifolia</name>
    <name type="common">Muscadine grape</name>
    <dbReference type="NCBI Taxonomy" id="103349"/>
    <lineage>
        <taxon>Eukaryota</taxon>
        <taxon>Viridiplantae</taxon>
        <taxon>Streptophyta</taxon>
        <taxon>Embryophyta</taxon>
        <taxon>Tracheophyta</taxon>
        <taxon>Spermatophyta</taxon>
        <taxon>Magnoliopsida</taxon>
        <taxon>eudicotyledons</taxon>
        <taxon>Gunneridae</taxon>
        <taxon>Pentapetalae</taxon>
        <taxon>rosids</taxon>
        <taxon>Vitales</taxon>
        <taxon>Vitaceae</taxon>
        <taxon>Viteae</taxon>
        <taxon>Vitis</taxon>
    </lineage>
</organism>
<dbReference type="SFLD" id="SFLDS00005">
    <property type="entry name" value="Isoprenoid_Synthase_Type_I"/>
    <property type="match status" value="1"/>
</dbReference>
<evidence type="ECO:0000313" key="9">
    <source>
        <dbReference type="Proteomes" id="UP001168098"/>
    </source>
</evidence>
<dbReference type="InterPro" id="IPR005630">
    <property type="entry name" value="Terpene_synthase_metal-bd"/>
</dbReference>
<dbReference type="PANTHER" id="PTHR31225:SF241">
    <property type="entry name" value="TERPENE SYNTHASE FAMILY, METAL-BINDING DOMAIN PROTEIN"/>
    <property type="match status" value="1"/>
</dbReference>
<dbReference type="Gene3D" id="1.50.10.130">
    <property type="entry name" value="Terpene synthase, N-terminal domain"/>
    <property type="match status" value="1"/>
</dbReference>
<dbReference type="InterPro" id="IPR008930">
    <property type="entry name" value="Terpenoid_cyclase/PrenylTrfase"/>
</dbReference>
<reference evidence="8 9" key="1">
    <citation type="journal article" date="2023" name="BMC Biotechnol.">
        <title>Vitis rotundifolia cv Carlos genome sequencing.</title>
        <authorList>
            <person name="Huff M."/>
            <person name="Hulse-Kemp A."/>
            <person name="Scheffler B."/>
            <person name="Youngblood R."/>
            <person name="Simpson S."/>
            <person name="Babiker E."/>
            <person name="Staton M."/>
        </authorList>
    </citation>
    <scope>NUCLEOTIDE SEQUENCE [LARGE SCALE GENOMIC DNA]</scope>
    <source>
        <tissue evidence="8">Leaf</tissue>
    </source>
</reference>
<dbReference type="GO" id="GO:0016102">
    <property type="term" value="P:diterpenoid biosynthetic process"/>
    <property type="evidence" value="ECO:0007669"/>
    <property type="project" value="InterPro"/>
</dbReference>
<dbReference type="PANTHER" id="PTHR31225">
    <property type="entry name" value="OS04G0344100 PROTEIN-RELATED"/>
    <property type="match status" value="1"/>
</dbReference>
<dbReference type="Pfam" id="PF01397">
    <property type="entry name" value="Terpene_synth"/>
    <property type="match status" value="1"/>
</dbReference>
<evidence type="ECO:0000256" key="4">
    <source>
        <dbReference type="ARBA" id="ARBA00023239"/>
    </source>
</evidence>
<dbReference type="SUPFAM" id="SSF48576">
    <property type="entry name" value="Terpenoid synthases"/>
    <property type="match status" value="1"/>
</dbReference>
<dbReference type="SUPFAM" id="SSF48239">
    <property type="entry name" value="Terpenoid cyclases/Protein prenyltransferases"/>
    <property type="match status" value="1"/>
</dbReference>
<dbReference type="CDD" id="cd00684">
    <property type="entry name" value="Terpene_cyclase_plant_C1"/>
    <property type="match status" value="1"/>
</dbReference>
<comment type="caution">
    <text evidence="8">The sequence shown here is derived from an EMBL/GenBank/DDBJ whole genome shotgun (WGS) entry which is preliminary data.</text>
</comment>
<name>A0AA38YTI0_VITRO</name>
<dbReference type="Pfam" id="PF03936">
    <property type="entry name" value="Terpene_synth_C"/>
    <property type="match status" value="1"/>
</dbReference>
<gene>
    <name evidence="8" type="ORF">PVL29_024977</name>
</gene>
<evidence type="ECO:0000256" key="2">
    <source>
        <dbReference type="ARBA" id="ARBA00022723"/>
    </source>
</evidence>
<dbReference type="GO" id="GO:0000287">
    <property type="term" value="F:magnesium ion binding"/>
    <property type="evidence" value="ECO:0007669"/>
    <property type="project" value="InterPro"/>
</dbReference>
<comment type="cofactor">
    <cofactor evidence="1">
        <name>Mg(2+)</name>
        <dbReference type="ChEBI" id="CHEBI:18420"/>
    </cofactor>
</comment>
<evidence type="ECO:0000256" key="5">
    <source>
        <dbReference type="SAM" id="MobiDB-lite"/>
    </source>
</evidence>
<dbReference type="InterPro" id="IPR034741">
    <property type="entry name" value="Terpene_cyclase-like_1_C"/>
</dbReference>
<dbReference type="Gene3D" id="1.10.600.10">
    <property type="entry name" value="Farnesyl Diphosphate Synthase"/>
    <property type="match status" value="1"/>
</dbReference>
<dbReference type="InterPro" id="IPR001906">
    <property type="entry name" value="Terpene_synth_N"/>
</dbReference>
<feature type="compositionally biased region" description="Polar residues" evidence="5">
    <location>
        <begin position="1"/>
        <end position="12"/>
    </location>
</feature>
<feature type="domain" description="Terpene synthase N-terminal" evidence="6">
    <location>
        <begin position="32"/>
        <end position="208"/>
    </location>
</feature>
<sequence length="561" mass="64811">MTLIFATSNGSSPAPVANPETNRRTANYQPSIWGNSFIVSNTPEDEITLAHKEQQLEDLKEEVRRELIAAASNPSEQLKFINAVQRLGVAYHFEKEIEEALQNTYDNYHGIDDINDDLYDVALQFRLLRQQGFNISCDIFKRYKDENGRFKESLINDACGLLGLYEAAHLRVWEEDILDEALAFTTTHLESLVEHLEYPPAAQVTHALYRPIRKGLERLEARPYMSIYQDEASHSNALLKLAKLDFNLLQSLYKKELSNISKWWKDLDFSSKLPFGRDRAVECYFWIATACFEPQYSYARRIQTKVVALLTTIDDIFDAYGTLEELELFTEAIGRWDINSIDQLPEYMKPCYQAVLDVYKEIEEMENTERSYCVHHTKDAIKSFVQANLVQAKWFHGKYIPTIEEYMGIAMVTVGVPPLTIMSFIGMRETATKEVFDWVQQDPKIVRATSTVMRLMDDMASHKFEQERGHNASSIECYMKQHGVSEQQAYDEFHKQIENAWKDINEESLRPTAVPMLLLSRLLNFARSGDVMYKGHKDIFSHPEEVMKNNISMLLIDPVPI</sequence>
<dbReference type="InterPro" id="IPR036965">
    <property type="entry name" value="Terpene_synth_N_sf"/>
</dbReference>
<evidence type="ECO:0000313" key="8">
    <source>
        <dbReference type="EMBL" id="KAJ9676242.1"/>
    </source>
</evidence>
<evidence type="ECO:0000256" key="3">
    <source>
        <dbReference type="ARBA" id="ARBA00022842"/>
    </source>
</evidence>
<evidence type="ECO:0000259" key="6">
    <source>
        <dbReference type="Pfam" id="PF01397"/>
    </source>
</evidence>
<evidence type="ECO:0000256" key="1">
    <source>
        <dbReference type="ARBA" id="ARBA00001946"/>
    </source>
</evidence>
<accession>A0AA38YTI0</accession>
<keyword evidence="9" id="KW-1185">Reference proteome</keyword>
<dbReference type="FunFam" id="1.50.10.130:FF:000001">
    <property type="entry name" value="Isoprene synthase, chloroplastic"/>
    <property type="match status" value="1"/>
</dbReference>